<evidence type="ECO:0000313" key="2">
    <source>
        <dbReference type="Proteomes" id="UP000184447"/>
    </source>
</evidence>
<sequence>MIVDGEQLPSCNNAIVIPSFNIQKKLTSGENLIKFIPSDKDNNFSCLMGMISGVIKVTDNLDLITAESAAADVEEVPYESIYGPDLSIFLAEVLVKIALVENKKQSIEILGVQLELNPLIVVAEKGKELQIKFDAANGYAILLDNNIAGVIEIVDDINNVDVESIRNKYIPSN</sequence>
<dbReference type="Gene3D" id="2.60.40.420">
    <property type="entry name" value="Cupredoxins - blue copper proteins"/>
    <property type="match status" value="1"/>
</dbReference>
<evidence type="ECO:0000313" key="1">
    <source>
        <dbReference type="EMBL" id="SHH33862.1"/>
    </source>
</evidence>
<name>A0A1M5S5F0_9CLOT</name>
<accession>A0A1M5S5F0</accession>
<keyword evidence="2" id="KW-1185">Reference proteome</keyword>
<dbReference type="STRING" id="1121316.SAMN02745207_00769"/>
<gene>
    <name evidence="1" type="ORF">SAMN02745207_00769</name>
</gene>
<dbReference type="InterPro" id="IPR008972">
    <property type="entry name" value="Cupredoxin"/>
</dbReference>
<dbReference type="Proteomes" id="UP000184447">
    <property type="component" value="Unassembled WGS sequence"/>
</dbReference>
<organism evidence="1 2">
    <name type="scientific">Clostridium grantii DSM 8605</name>
    <dbReference type="NCBI Taxonomy" id="1121316"/>
    <lineage>
        <taxon>Bacteria</taxon>
        <taxon>Bacillati</taxon>
        <taxon>Bacillota</taxon>
        <taxon>Clostridia</taxon>
        <taxon>Eubacteriales</taxon>
        <taxon>Clostridiaceae</taxon>
        <taxon>Clostridium</taxon>
    </lineage>
</organism>
<proteinExistence type="predicted"/>
<protein>
    <submittedName>
        <fullName evidence="1">Plastocyanin domain-containing protein</fullName>
    </submittedName>
</protein>
<dbReference type="EMBL" id="FQXM01000004">
    <property type="protein sequence ID" value="SHH33862.1"/>
    <property type="molecule type" value="Genomic_DNA"/>
</dbReference>
<reference evidence="1 2" key="1">
    <citation type="submission" date="2016-11" db="EMBL/GenBank/DDBJ databases">
        <authorList>
            <person name="Jaros S."/>
            <person name="Januszkiewicz K."/>
            <person name="Wedrychowicz H."/>
        </authorList>
    </citation>
    <scope>NUCLEOTIDE SEQUENCE [LARGE SCALE GENOMIC DNA]</scope>
    <source>
        <strain evidence="1 2">DSM 8605</strain>
    </source>
</reference>
<dbReference type="OrthoDB" id="9800141at2"/>
<dbReference type="AlphaFoldDB" id="A0A1M5S5F0"/>